<dbReference type="OrthoDB" id="9786703at2"/>
<dbReference type="PIRSF" id="PIRSF000103">
    <property type="entry name" value="HIBADH"/>
    <property type="match status" value="1"/>
</dbReference>
<dbReference type="GO" id="GO:0051287">
    <property type="term" value="F:NAD binding"/>
    <property type="evidence" value="ECO:0007669"/>
    <property type="project" value="InterPro"/>
</dbReference>
<dbReference type="Pfam" id="PF14833">
    <property type="entry name" value="NAD_binding_11"/>
    <property type="match status" value="1"/>
</dbReference>
<reference evidence="6 7" key="1">
    <citation type="submission" date="2016-03" db="EMBL/GenBank/DDBJ databases">
        <title>Niastella vici sp. nov., isolated from farmland soil.</title>
        <authorList>
            <person name="Chen L."/>
            <person name="Wang D."/>
            <person name="Yang S."/>
            <person name="Wang G."/>
        </authorList>
    </citation>
    <scope>NUCLEOTIDE SEQUENCE [LARGE SCALE GENOMIC DNA]</scope>
    <source>
        <strain evidence="6 7">DJ57</strain>
    </source>
</reference>
<keyword evidence="7" id="KW-1185">Reference proteome</keyword>
<dbReference type="Pfam" id="PF03446">
    <property type="entry name" value="NAD_binding_2"/>
    <property type="match status" value="1"/>
</dbReference>
<sequence>MMKIGFIGLGNLGTPIAENLLASGHPLYVYNRTVAKTKPLTDKGATACATIKELTEACTVIITMVSDDKALKSVSEGPDGLIKNMQPGSVHISMSTILPLTAEELTRLHTQNGSHYLASPVFGRPEAARARKLNFVISGEAELRKQAEQLLKDAGGAGVWDFGDAITAANTIKLCGNFMIAAALEAIGESVALASKSQVDVAKMWSFFSQTLFNSPIYVNYGNIIVNRQFTPAGFSMQLGLKDVNLVLSQAAQVEQNMPLASLLQHNMQQLIEKRGPDEDWCTVSQAADLN</sequence>
<name>A0A1V9FSM9_9BACT</name>
<feature type="domain" description="3-hydroxyisobutyrate dehydrogenase-like NAD-binding" evidence="5">
    <location>
        <begin position="168"/>
        <end position="283"/>
    </location>
</feature>
<feature type="active site" evidence="3">
    <location>
        <position position="173"/>
    </location>
</feature>
<comment type="caution">
    <text evidence="6">The sequence shown here is derived from an EMBL/GenBank/DDBJ whole genome shotgun (WGS) entry which is preliminary data.</text>
</comment>
<dbReference type="GO" id="GO:0016491">
    <property type="term" value="F:oxidoreductase activity"/>
    <property type="evidence" value="ECO:0007669"/>
    <property type="project" value="UniProtKB-KW"/>
</dbReference>
<dbReference type="InterPro" id="IPR008927">
    <property type="entry name" value="6-PGluconate_DH-like_C_sf"/>
</dbReference>
<gene>
    <name evidence="6" type="ORF">A3860_06675</name>
</gene>
<dbReference type="PANTHER" id="PTHR43580">
    <property type="entry name" value="OXIDOREDUCTASE GLYR1-RELATED"/>
    <property type="match status" value="1"/>
</dbReference>
<dbReference type="InterPro" id="IPR015815">
    <property type="entry name" value="HIBADH-related"/>
</dbReference>
<feature type="domain" description="6-phosphogluconate dehydrogenase NADP-binding" evidence="4">
    <location>
        <begin position="3"/>
        <end position="156"/>
    </location>
</feature>
<evidence type="ECO:0000256" key="3">
    <source>
        <dbReference type="PIRSR" id="PIRSR000103-1"/>
    </source>
</evidence>
<proteinExistence type="predicted"/>
<dbReference type="EMBL" id="LVYD01000058">
    <property type="protein sequence ID" value="OQP61389.1"/>
    <property type="molecule type" value="Genomic_DNA"/>
</dbReference>
<keyword evidence="1" id="KW-0560">Oxidoreductase</keyword>
<organism evidence="6 7">
    <name type="scientific">Niastella vici</name>
    <dbReference type="NCBI Taxonomy" id="1703345"/>
    <lineage>
        <taxon>Bacteria</taxon>
        <taxon>Pseudomonadati</taxon>
        <taxon>Bacteroidota</taxon>
        <taxon>Chitinophagia</taxon>
        <taxon>Chitinophagales</taxon>
        <taxon>Chitinophagaceae</taxon>
        <taxon>Niastella</taxon>
    </lineage>
</organism>
<dbReference type="InterPro" id="IPR036291">
    <property type="entry name" value="NAD(P)-bd_dom_sf"/>
</dbReference>
<dbReference type="SUPFAM" id="SSF48179">
    <property type="entry name" value="6-phosphogluconate dehydrogenase C-terminal domain-like"/>
    <property type="match status" value="1"/>
</dbReference>
<dbReference type="InterPro" id="IPR029154">
    <property type="entry name" value="HIBADH-like_NADP-bd"/>
</dbReference>
<evidence type="ECO:0008006" key="8">
    <source>
        <dbReference type="Google" id="ProtNLM"/>
    </source>
</evidence>
<evidence type="ECO:0000256" key="1">
    <source>
        <dbReference type="ARBA" id="ARBA00023002"/>
    </source>
</evidence>
<dbReference type="RefSeq" id="WP_081152168.1">
    <property type="nucleotide sequence ID" value="NZ_LVYD01000058.1"/>
</dbReference>
<evidence type="ECO:0000256" key="2">
    <source>
        <dbReference type="ARBA" id="ARBA00023027"/>
    </source>
</evidence>
<dbReference type="Gene3D" id="3.40.50.720">
    <property type="entry name" value="NAD(P)-binding Rossmann-like Domain"/>
    <property type="match status" value="1"/>
</dbReference>
<dbReference type="SUPFAM" id="SSF51735">
    <property type="entry name" value="NAD(P)-binding Rossmann-fold domains"/>
    <property type="match status" value="1"/>
</dbReference>
<dbReference type="InterPro" id="IPR006115">
    <property type="entry name" value="6PGDH_NADP-bd"/>
</dbReference>
<dbReference type="AlphaFoldDB" id="A0A1V9FSM9"/>
<dbReference type="GO" id="GO:0050661">
    <property type="term" value="F:NADP binding"/>
    <property type="evidence" value="ECO:0007669"/>
    <property type="project" value="InterPro"/>
</dbReference>
<accession>A0A1V9FSM9</accession>
<dbReference type="Gene3D" id="1.10.1040.10">
    <property type="entry name" value="N-(1-d-carboxylethyl)-l-norvaline Dehydrogenase, domain 2"/>
    <property type="match status" value="1"/>
</dbReference>
<evidence type="ECO:0000259" key="4">
    <source>
        <dbReference type="Pfam" id="PF03446"/>
    </source>
</evidence>
<evidence type="ECO:0000313" key="6">
    <source>
        <dbReference type="EMBL" id="OQP61389.1"/>
    </source>
</evidence>
<dbReference type="InterPro" id="IPR013328">
    <property type="entry name" value="6PGD_dom2"/>
</dbReference>
<dbReference type="STRING" id="1703345.A3860_06675"/>
<dbReference type="InterPro" id="IPR051265">
    <property type="entry name" value="HIBADH-related_NP60_sf"/>
</dbReference>
<dbReference type="PANTHER" id="PTHR43580:SF2">
    <property type="entry name" value="CYTOKINE-LIKE NUCLEAR FACTOR N-PAC"/>
    <property type="match status" value="1"/>
</dbReference>
<protein>
    <recommendedName>
        <fullName evidence="8">6-phosphogluconate dehydrogenase</fullName>
    </recommendedName>
</protein>
<dbReference type="Proteomes" id="UP000192796">
    <property type="component" value="Unassembled WGS sequence"/>
</dbReference>
<evidence type="ECO:0000259" key="5">
    <source>
        <dbReference type="Pfam" id="PF14833"/>
    </source>
</evidence>
<evidence type="ECO:0000313" key="7">
    <source>
        <dbReference type="Proteomes" id="UP000192796"/>
    </source>
</evidence>
<keyword evidence="2" id="KW-0520">NAD</keyword>